<accession>A0A0E9V0Z1</accession>
<proteinExistence type="predicted"/>
<dbReference type="EMBL" id="GBXM01036808">
    <property type="protein sequence ID" value="JAH71769.1"/>
    <property type="molecule type" value="Transcribed_RNA"/>
</dbReference>
<organism evidence="1">
    <name type="scientific">Anguilla anguilla</name>
    <name type="common">European freshwater eel</name>
    <name type="synonym">Muraena anguilla</name>
    <dbReference type="NCBI Taxonomy" id="7936"/>
    <lineage>
        <taxon>Eukaryota</taxon>
        <taxon>Metazoa</taxon>
        <taxon>Chordata</taxon>
        <taxon>Craniata</taxon>
        <taxon>Vertebrata</taxon>
        <taxon>Euteleostomi</taxon>
        <taxon>Actinopterygii</taxon>
        <taxon>Neopterygii</taxon>
        <taxon>Teleostei</taxon>
        <taxon>Anguilliformes</taxon>
        <taxon>Anguillidae</taxon>
        <taxon>Anguilla</taxon>
    </lineage>
</organism>
<sequence length="20" mass="2416">MHVTNFVAVYYRAPCKFVRN</sequence>
<reference evidence="1" key="1">
    <citation type="submission" date="2014-11" db="EMBL/GenBank/DDBJ databases">
        <authorList>
            <person name="Amaro Gonzalez C."/>
        </authorList>
    </citation>
    <scope>NUCLEOTIDE SEQUENCE</scope>
</reference>
<dbReference type="AlphaFoldDB" id="A0A0E9V0Z1"/>
<protein>
    <submittedName>
        <fullName evidence="1">Uncharacterized protein</fullName>
    </submittedName>
</protein>
<reference evidence="1" key="2">
    <citation type="journal article" date="2015" name="Fish Shellfish Immunol.">
        <title>Early steps in the European eel (Anguilla anguilla)-Vibrio vulnificus interaction in the gills: Role of the RtxA13 toxin.</title>
        <authorList>
            <person name="Callol A."/>
            <person name="Pajuelo D."/>
            <person name="Ebbesson L."/>
            <person name="Teles M."/>
            <person name="MacKenzie S."/>
            <person name="Amaro C."/>
        </authorList>
    </citation>
    <scope>NUCLEOTIDE SEQUENCE</scope>
</reference>
<evidence type="ECO:0000313" key="1">
    <source>
        <dbReference type="EMBL" id="JAH71769.1"/>
    </source>
</evidence>
<name>A0A0E9V0Z1_ANGAN</name>